<name>A0A0A2G2K5_9PORP</name>
<sequence length="98" mass="11311">MPLFGIGRLYLCSTKQKYNIKNEKIMTLWKIEAKNNWNWGKGKELVKGMFVETPTPATAPPLGQVKFQETIVRLFNAKYGTKFDKSKINSSYFICTKI</sequence>
<dbReference type="Proteomes" id="UP000030134">
    <property type="component" value="Unassembled WGS sequence"/>
</dbReference>
<proteinExistence type="predicted"/>
<gene>
    <name evidence="1" type="ORF">HQ36_05990</name>
</gene>
<dbReference type="EMBL" id="JQZW01000012">
    <property type="protein sequence ID" value="KGN97451.1"/>
    <property type="molecule type" value="Genomic_DNA"/>
</dbReference>
<organism evidence="1 2">
    <name type="scientific">Porphyromonas gingivicanis</name>
    <dbReference type="NCBI Taxonomy" id="266762"/>
    <lineage>
        <taxon>Bacteria</taxon>
        <taxon>Pseudomonadati</taxon>
        <taxon>Bacteroidota</taxon>
        <taxon>Bacteroidia</taxon>
        <taxon>Bacteroidales</taxon>
        <taxon>Porphyromonadaceae</taxon>
        <taxon>Porphyromonas</taxon>
    </lineage>
</organism>
<protein>
    <submittedName>
        <fullName evidence="1">Uncharacterized protein</fullName>
    </submittedName>
</protein>
<evidence type="ECO:0000313" key="2">
    <source>
        <dbReference type="Proteomes" id="UP000030134"/>
    </source>
</evidence>
<comment type="caution">
    <text evidence="1">The sequence shown here is derived from an EMBL/GenBank/DDBJ whole genome shotgun (WGS) entry which is preliminary data.</text>
</comment>
<keyword evidence="2" id="KW-1185">Reference proteome</keyword>
<dbReference type="AlphaFoldDB" id="A0A0A2G2K5"/>
<evidence type="ECO:0000313" key="1">
    <source>
        <dbReference type="EMBL" id="KGN97451.1"/>
    </source>
</evidence>
<accession>A0A0A2G2K5</accession>
<dbReference type="STRING" id="266762.HQ36_05990"/>
<reference evidence="1 2" key="1">
    <citation type="submission" date="2014-08" db="EMBL/GenBank/DDBJ databases">
        <title>Porphyromonas gingivicanis strain:COT-022_OH1391 Genome sequencing.</title>
        <authorList>
            <person name="Wallis C."/>
            <person name="Deusch O."/>
            <person name="O'Flynn C."/>
            <person name="Davis I."/>
            <person name="Jospin G."/>
            <person name="Darling A.E."/>
            <person name="Coil D.A."/>
            <person name="Alexiev A."/>
            <person name="Horsfall A."/>
            <person name="Kirkwood N."/>
            <person name="Harris S."/>
            <person name="Eisen J.A."/>
        </authorList>
    </citation>
    <scope>NUCLEOTIDE SEQUENCE [LARGE SCALE GENOMIC DNA]</scope>
    <source>
        <strain evidence="2">COT-022 OH1391</strain>
    </source>
</reference>